<reference evidence="9" key="1">
    <citation type="submission" date="2018-05" db="EMBL/GenBank/DDBJ databases">
        <authorList>
            <person name="Lanie J.A."/>
            <person name="Ng W.-L."/>
            <person name="Kazmierczak K.M."/>
            <person name="Andrzejewski T.M."/>
            <person name="Davidsen T.M."/>
            <person name="Wayne K.J."/>
            <person name="Tettelin H."/>
            <person name="Glass J.I."/>
            <person name="Rusch D."/>
            <person name="Podicherti R."/>
            <person name="Tsui H.-C.T."/>
            <person name="Winkler M.E."/>
        </authorList>
    </citation>
    <scope>NUCLEOTIDE SEQUENCE</scope>
</reference>
<feature type="transmembrane region" description="Helical" evidence="8">
    <location>
        <begin position="290"/>
        <end position="309"/>
    </location>
</feature>
<keyword evidence="2" id="KW-1003">Cell membrane</keyword>
<dbReference type="GO" id="GO:0005886">
    <property type="term" value="C:plasma membrane"/>
    <property type="evidence" value="ECO:0007669"/>
    <property type="project" value="UniProtKB-SubCell"/>
</dbReference>
<feature type="transmembrane region" description="Helical" evidence="8">
    <location>
        <begin position="164"/>
        <end position="185"/>
    </location>
</feature>
<feature type="transmembrane region" description="Helical" evidence="8">
    <location>
        <begin position="205"/>
        <end position="226"/>
    </location>
</feature>
<accession>A0A382KGR7</accession>
<feature type="non-terminal residue" evidence="9">
    <location>
        <position position="419"/>
    </location>
</feature>
<dbReference type="GO" id="GO:0008610">
    <property type="term" value="P:lipid biosynthetic process"/>
    <property type="evidence" value="ECO:0007669"/>
    <property type="project" value="UniProtKB-ARBA"/>
</dbReference>
<dbReference type="InterPro" id="IPR050297">
    <property type="entry name" value="LipidA_mod_glycosyltrf_83"/>
</dbReference>
<evidence type="ECO:0000256" key="6">
    <source>
        <dbReference type="ARBA" id="ARBA00022989"/>
    </source>
</evidence>
<dbReference type="GO" id="GO:0016763">
    <property type="term" value="F:pentosyltransferase activity"/>
    <property type="evidence" value="ECO:0007669"/>
    <property type="project" value="TreeGrafter"/>
</dbReference>
<keyword evidence="3" id="KW-0328">Glycosyltransferase</keyword>
<evidence type="ECO:0000256" key="3">
    <source>
        <dbReference type="ARBA" id="ARBA00022676"/>
    </source>
</evidence>
<dbReference type="AlphaFoldDB" id="A0A382KGR7"/>
<proteinExistence type="predicted"/>
<feature type="transmembrane region" description="Helical" evidence="8">
    <location>
        <begin position="263"/>
        <end position="283"/>
    </location>
</feature>
<feature type="transmembrane region" description="Helical" evidence="8">
    <location>
        <begin position="238"/>
        <end position="257"/>
    </location>
</feature>
<evidence type="ECO:0000313" key="9">
    <source>
        <dbReference type="EMBL" id="SVC23399.1"/>
    </source>
</evidence>
<evidence type="ECO:0000256" key="8">
    <source>
        <dbReference type="SAM" id="Phobius"/>
    </source>
</evidence>
<organism evidence="9">
    <name type="scientific">marine metagenome</name>
    <dbReference type="NCBI Taxonomy" id="408172"/>
    <lineage>
        <taxon>unclassified sequences</taxon>
        <taxon>metagenomes</taxon>
        <taxon>ecological metagenomes</taxon>
    </lineage>
</organism>
<dbReference type="PANTHER" id="PTHR33908">
    <property type="entry name" value="MANNOSYLTRANSFERASE YKCB-RELATED"/>
    <property type="match status" value="1"/>
</dbReference>
<gene>
    <name evidence="9" type="ORF">METZ01_LOCUS276253</name>
</gene>
<feature type="non-terminal residue" evidence="9">
    <location>
        <position position="1"/>
    </location>
</feature>
<keyword evidence="6 8" id="KW-1133">Transmembrane helix</keyword>
<name>A0A382KGR7_9ZZZZ</name>
<keyword evidence="4" id="KW-0808">Transferase</keyword>
<sequence>YIDLPWQRMILNYHNSSQHTLFLLLAKFSVWVFGESETVFRLPSFLAGVLSVPLAYQLGLAVKMPWSSALTSAVLMGLSWPHLKYSLEARGYALTIFLVLLATYSAVRFLDNSRWMWGSVLVVTGFSITYTLPSNLFFLGGLAVFIVLAGGLELKENRLSIKKMFQSSIPFLIMFAWIGIYFLIIYEELKVSRDLHPLLLDGRRIGNITELLVAPWGFWMYLFFALGAWRLRGRRERILFLAVIMVPIVLTLGTGVVGFARHYIYWLPFVLLLSAYGITELFLQLKKKIGGPVYGLGLGFVFLLVFFAVKQTTKLYTARDNGSLVVAGPNATLSEASQMAVWVDENIPEDNLIVISTGGPVSSVLNRYMGKKVLKRMIYFARGGELRKIIFIAHQDMPPEKYPFVPMFKDRMLKLPASR</sequence>
<comment type="subcellular location">
    <subcellularLocation>
        <location evidence="1">Cell membrane</location>
        <topology evidence="1">Multi-pass membrane protein</topology>
    </subcellularLocation>
</comment>
<evidence type="ECO:0000256" key="1">
    <source>
        <dbReference type="ARBA" id="ARBA00004651"/>
    </source>
</evidence>
<evidence type="ECO:0000256" key="5">
    <source>
        <dbReference type="ARBA" id="ARBA00022692"/>
    </source>
</evidence>
<evidence type="ECO:0000256" key="2">
    <source>
        <dbReference type="ARBA" id="ARBA00022475"/>
    </source>
</evidence>
<keyword evidence="7 8" id="KW-0472">Membrane</keyword>
<keyword evidence="5 8" id="KW-0812">Transmembrane</keyword>
<evidence type="ECO:0000256" key="7">
    <source>
        <dbReference type="ARBA" id="ARBA00023136"/>
    </source>
</evidence>
<feature type="transmembrane region" description="Helical" evidence="8">
    <location>
        <begin position="92"/>
        <end position="110"/>
    </location>
</feature>
<evidence type="ECO:0000256" key="4">
    <source>
        <dbReference type="ARBA" id="ARBA00022679"/>
    </source>
</evidence>
<dbReference type="EMBL" id="UINC01080451">
    <property type="protein sequence ID" value="SVC23399.1"/>
    <property type="molecule type" value="Genomic_DNA"/>
</dbReference>
<protein>
    <submittedName>
        <fullName evidence="9">Uncharacterized protein</fullName>
    </submittedName>
</protein>
<feature type="transmembrane region" description="Helical" evidence="8">
    <location>
        <begin position="130"/>
        <end position="152"/>
    </location>
</feature>
<dbReference type="PANTHER" id="PTHR33908:SF11">
    <property type="entry name" value="MEMBRANE PROTEIN"/>
    <property type="match status" value="1"/>
</dbReference>